<dbReference type="EMBL" id="DS469617">
    <property type="protein sequence ID" value="EDO38905.1"/>
    <property type="molecule type" value="Genomic_DNA"/>
</dbReference>
<dbReference type="Gene3D" id="3.30.1490.100">
    <property type="entry name" value="DNA polymerase, Y-family, little finger domain"/>
    <property type="match status" value="1"/>
</dbReference>
<keyword evidence="5" id="KW-1185">Reference proteome</keyword>
<dbReference type="SUPFAM" id="SSF100879">
    <property type="entry name" value="Lesion bypass DNA polymerase (Y-family), little finger domain"/>
    <property type="match status" value="1"/>
</dbReference>
<dbReference type="STRING" id="45351.A7SBP1"/>
<dbReference type="KEGG" id="nve:5510511"/>
<dbReference type="PhylomeDB" id="A7SBP1"/>
<dbReference type="GO" id="GO:0003887">
    <property type="term" value="F:DNA-directed DNA polymerase activity"/>
    <property type="evidence" value="ECO:0000318"/>
    <property type="project" value="GO_Central"/>
</dbReference>
<evidence type="ECO:0000313" key="4">
    <source>
        <dbReference type="EMBL" id="EDO38905.1"/>
    </source>
</evidence>
<dbReference type="InParanoid" id="A7SBP1"/>
<evidence type="ECO:0000256" key="1">
    <source>
        <dbReference type="ARBA" id="ARBA00010945"/>
    </source>
</evidence>
<gene>
    <name evidence="4" type="ORF">NEMVEDRAFT_v1g112412</name>
</gene>
<dbReference type="InterPro" id="IPR043128">
    <property type="entry name" value="Rev_trsase/Diguanyl_cyclase"/>
</dbReference>
<comment type="similarity">
    <text evidence="1">Belongs to the DNA polymerase type-Y family.</text>
</comment>
<dbReference type="InterPro" id="IPR001126">
    <property type="entry name" value="UmuC"/>
</dbReference>
<dbReference type="Gene3D" id="3.40.1170.60">
    <property type="match status" value="1"/>
</dbReference>
<dbReference type="FunFam" id="3.40.1170.60:FF:000021">
    <property type="entry name" value="DNA polymerase IV"/>
    <property type="match status" value="1"/>
</dbReference>
<reference evidence="4 5" key="1">
    <citation type="journal article" date="2007" name="Science">
        <title>Sea anemone genome reveals ancestral eumetazoan gene repertoire and genomic organization.</title>
        <authorList>
            <person name="Putnam N.H."/>
            <person name="Srivastava M."/>
            <person name="Hellsten U."/>
            <person name="Dirks B."/>
            <person name="Chapman J."/>
            <person name="Salamov A."/>
            <person name="Terry A."/>
            <person name="Shapiro H."/>
            <person name="Lindquist E."/>
            <person name="Kapitonov V.V."/>
            <person name="Jurka J."/>
            <person name="Genikhovich G."/>
            <person name="Grigoriev I.V."/>
            <person name="Lucas S.M."/>
            <person name="Steele R.E."/>
            <person name="Finnerty J.R."/>
            <person name="Technau U."/>
            <person name="Martindale M.Q."/>
            <person name="Rokhsar D.S."/>
        </authorList>
    </citation>
    <scope>NUCLEOTIDE SEQUENCE [LARGE SCALE GENOMIC DNA]</scope>
    <source>
        <strain evidence="5">CH2 X CH6</strain>
    </source>
</reference>
<dbReference type="InterPro" id="IPR043502">
    <property type="entry name" value="DNA/RNA_pol_sf"/>
</dbReference>
<dbReference type="FunFam" id="3.30.1490.100:FF:000003">
    <property type="entry name" value="Polymerase (DNA directed) iota"/>
    <property type="match status" value="1"/>
</dbReference>
<dbReference type="InterPro" id="IPR017961">
    <property type="entry name" value="DNA_pol_Y-fam_little_finger"/>
</dbReference>
<sequence length="403" mass="44908">HNRVIVHIDIDCFYAQVEMIRNPCLRDRPVGVSQKHILVTCNYVARAMGLKKLISLAEAKKKCPDLVIINGEDLTKYREFSSRVTKLLRRFALRVERLGLDENYVDVSELVQERMKHAPRGSYIAVGCIYGDNILKGSSNEVCPCGCHERLTVGSVIASELRKAIFDEIGLTTCAGIAHNKLLAKIAGEQNKPNKQTLLYTERVEGLMGLLPVRKVPGIGRSTCARLGSLGITTIAELQECSKKALLNEFNSQEVRILHALSHGADDSQVSTDSMPKSISEEDSYSNLCSLESVKTNLRVLIGNLIPRITEDTGHPQTVRLAIRRGGQAPGVYKKESRQCPVPDRFAMNTPNSSEKINVLFGTVFGLFHKLVDVSKSFQVRVLNVCLSNFQRRPERKTITNFF</sequence>
<dbReference type="GO" id="GO:0003684">
    <property type="term" value="F:damaged DNA binding"/>
    <property type="evidence" value="ECO:0007669"/>
    <property type="project" value="InterPro"/>
</dbReference>
<name>A7SBP1_NEMVE</name>
<dbReference type="Proteomes" id="UP000001593">
    <property type="component" value="Unassembled WGS sequence"/>
</dbReference>
<feature type="non-terminal residue" evidence="4">
    <location>
        <position position="403"/>
    </location>
</feature>
<dbReference type="OrthoDB" id="447129at2759"/>
<dbReference type="InterPro" id="IPR053848">
    <property type="entry name" value="IMS_HHH_1"/>
</dbReference>
<organism evidence="4 5">
    <name type="scientific">Nematostella vectensis</name>
    <name type="common">Starlet sea anemone</name>
    <dbReference type="NCBI Taxonomy" id="45351"/>
    <lineage>
        <taxon>Eukaryota</taxon>
        <taxon>Metazoa</taxon>
        <taxon>Cnidaria</taxon>
        <taxon>Anthozoa</taxon>
        <taxon>Hexacorallia</taxon>
        <taxon>Actiniaria</taxon>
        <taxon>Edwardsiidae</taxon>
        <taxon>Nematostella</taxon>
    </lineage>
</organism>
<dbReference type="Pfam" id="PF00817">
    <property type="entry name" value="IMS"/>
    <property type="match status" value="1"/>
</dbReference>
<dbReference type="AlphaFoldDB" id="A7SBP1"/>
<dbReference type="PANTHER" id="PTHR46404:SF1">
    <property type="entry name" value="DNA POLYMERASE IOTA"/>
    <property type="match status" value="1"/>
</dbReference>
<dbReference type="InterPro" id="IPR036775">
    <property type="entry name" value="DNA_pol_Y-fam_lit_finger_sf"/>
</dbReference>
<dbReference type="PROSITE" id="PS50173">
    <property type="entry name" value="UMUC"/>
    <property type="match status" value="1"/>
</dbReference>
<dbReference type="SUPFAM" id="SSF56672">
    <property type="entry name" value="DNA/RNA polymerases"/>
    <property type="match status" value="1"/>
</dbReference>
<evidence type="ECO:0000313" key="5">
    <source>
        <dbReference type="Proteomes" id="UP000001593"/>
    </source>
</evidence>
<feature type="domain" description="UmuC" evidence="3">
    <location>
        <begin position="5"/>
        <end position="220"/>
    </location>
</feature>
<dbReference type="PANTHER" id="PTHR46404">
    <property type="entry name" value="DNA POLYMERASE IOTA"/>
    <property type="match status" value="1"/>
</dbReference>
<dbReference type="Pfam" id="PF11799">
    <property type="entry name" value="IMS_C"/>
    <property type="match status" value="1"/>
</dbReference>
<accession>A7SBP1</accession>
<dbReference type="Gene3D" id="1.10.150.20">
    <property type="entry name" value="5' to 3' exonuclease, C-terminal subdomain"/>
    <property type="match status" value="1"/>
</dbReference>
<evidence type="ECO:0000259" key="3">
    <source>
        <dbReference type="PROSITE" id="PS50173"/>
    </source>
</evidence>
<dbReference type="HOGENOM" id="CLU_012348_9_1_1"/>
<dbReference type="eggNOG" id="KOG2095">
    <property type="taxonomic scope" value="Eukaryota"/>
</dbReference>
<dbReference type="GO" id="GO:0019985">
    <property type="term" value="P:translesion synthesis"/>
    <property type="evidence" value="ECO:0000318"/>
    <property type="project" value="GO_Central"/>
</dbReference>
<dbReference type="GO" id="GO:0006281">
    <property type="term" value="P:DNA repair"/>
    <property type="evidence" value="ECO:0007669"/>
    <property type="project" value="InterPro"/>
</dbReference>
<protein>
    <recommendedName>
        <fullName evidence="3">UmuC domain-containing protein</fullName>
    </recommendedName>
</protein>
<dbReference type="Gene3D" id="3.30.70.270">
    <property type="match status" value="1"/>
</dbReference>
<dbReference type="FunFam" id="3.30.70.270:FF:000013">
    <property type="entry name" value="Polymerase (DNA directed) iota"/>
    <property type="match status" value="1"/>
</dbReference>
<dbReference type="Pfam" id="PF21999">
    <property type="entry name" value="IMS_HHH_1"/>
    <property type="match status" value="1"/>
</dbReference>
<feature type="non-terminal residue" evidence="4">
    <location>
        <position position="1"/>
    </location>
</feature>
<evidence type="ECO:0000256" key="2">
    <source>
        <dbReference type="ARBA" id="ARBA00022634"/>
    </source>
</evidence>
<dbReference type="OMA" id="CKQVAVH"/>
<keyword evidence="2" id="KW-0237">DNA synthesis</keyword>
<proteinExistence type="inferred from homology"/>